<keyword evidence="2" id="KW-0812">Transmembrane</keyword>
<evidence type="ECO:0000256" key="2">
    <source>
        <dbReference type="SAM" id="Phobius"/>
    </source>
</evidence>
<dbReference type="AlphaFoldDB" id="A0A2N3XT54"/>
<gene>
    <name evidence="3" type="ORF">A8926_1386</name>
</gene>
<organism evidence="3 4">
    <name type="scientific">Saccharopolyspora spinosa</name>
    <dbReference type="NCBI Taxonomy" id="60894"/>
    <lineage>
        <taxon>Bacteria</taxon>
        <taxon>Bacillati</taxon>
        <taxon>Actinomycetota</taxon>
        <taxon>Actinomycetes</taxon>
        <taxon>Pseudonocardiales</taxon>
        <taxon>Pseudonocardiaceae</taxon>
        <taxon>Saccharopolyspora</taxon>
    </lineage>
</organism>
<name>A0A2N3XT54_SACSN</name>
<feature type="region of interest" description="Disordered" evidence="1">
    <location>
        <begin position="80"/>
        <end position="103"/>
    </location>
</feature>
<evidence type="ECO:0000313" key="4">
    <source>
        <dbReference type="Proteomes" id="UP000233786"/>
    </source>
</evidence>
<comment type="caution">
    <text evidence="3">The sequence shown here is derived from an EMBL/GenBank/DDBJ whole genome shotgun (WGS) entry which is preliminary data.</text>
</comment>
<reference evidence="3" key="1">
    <citation type="submission" date="2017-12" db="EMBL/GenBank/DDBJ databases">
        <title>Sequencing the genomes of 1000 Actinobacteria strains.</title>
        <authorList>
            <person name="Klenk H.-P."/>
        </authorList>
    </citation>
    <scope>NUCLEOTIDE SEQUENCE [LARGE SCALE GENOMIC DNA]</scope>
    <source>
        <strain evidence="3">DSM 44228</strain>
    </source>
</reference>
<keyword evidence="2" id="KW-0472">Membrane</keyword>
<sequence length="103" mass="10579">MNPLLEILGRVLAALAVLALLIVAAAAVVAWRAVLPALLIGTLAVASGMVRTLALAGFGALAGLRAAMLTLDRAGAAVPAPRLRRRDPRRTRRTRPRVAGAAG</sequence>
<keyword evidence="4" id="KW-1185">Reference proteome</keyword>
<feature type="transmembrane region" description="Helical" evidence="2">
    <location>
        <begin position="36"/>
        <end position="64"/>
    </location>
</feature>
<protein>
    <submittedName>
        <fullName evidence="3">Uncharacterized protein</fullName>
    </submittedName>
</protein>
<feature type="compositionally biased region" description="Basic residues" evidence="1">
    <location>
        <begin position="82"/>
        <end position="96"/>
    </location>
</feature>
<accession>A0A2N3XT54</accession>
<evidence type="ECO:0000256" key="1">
    <source>
        <dbReference type="SAM" id="MobiDB-lite"/>
    </source>
</evidence>
<dbReference type="EMBL" id="PJNB01000001">
    <property type="protein sequence ID" value="PKW13822.1"/>
    <property type="molecule type" value="Genomic_DNA"/>
</dbReference>
<proteinExistence type="predicted"/>
<dbReference type="RefSeq" id="WP_101376354.1">
    <property type="nucleotide sequence ID" value="NZ_CP061007.1"/>
</dbReference>
<dbReference type="Proteomes" id="UP000233786">
    <property type="component" value="Unassembled WGS sequence"/>
</dbReference>
<keyword evidence="2" id="KW-1133">Transmembrane helix</keyword>
<evidence type="ECO:0000313" key="3">
    <source>
        <dbReference type="EMBL" id="PKW13822.1"/>
    </source>
</evidence>